<dbReference type="Pfam" id="PF12796">
    <property type="entry name" value="Ank_2"/>
    <property type="match status" value="1"/>
</dbReference>
<dbReference type="PROSITE" id="PS50088">
    <property type="entry name" value="ANK_REPEAT"/>
    <property type="match status" value="1"/>
</dbReference>
<keyword evidence="6" id="KW-1185">Reference proteome</keyword>
<dbReference type="AlphaFoldDB" id="A0A2T6ZAG7"/>
<evidence type="ECO:0000313" key="5">
    <source>
        <dbReference type="EMBL" id="PUU72492.1"/>
    </source>
</evidence>
<organism evidence="5 6">
    <name type="scientific">Tuber borchii</name>
    <name type="common">White truffle</name>
    <dbReference type="NCBI Taxonomy" id="42251"/>
    <lineage>
        <taxon>Eukaryota</taxon>
        <taxon>Fungi</taxon>
        <taxon>Dikarya</taxon>
        <taxon>Ascomycota</taxon>
        <taxon>Pezizomycotina</taxon>
        <taxon>Pezizomycetes</taxon>
        <taxon>Pezizales</taxon>
        <taxon>Tuberaceae</taxon>
        <taxon>Tuber</taxon>
    </lineage>
</organism>
<evidence type="ECO:0000256" key="4">
    <source>
        <dbReference type="SAM" id="MobiDB-lite"/>
    </source>
</evidence>
<gene>
    <name evidence="5" type="ORF">B9Z19DRAFT_1137447</name>
</gene>
<protein>
    <submittedName>
        <fullName evidence="5">Ankyrin repeat-containing domain protein</fullName>
    </submittedName>
</protein>
<dbReference type="PANTHER" id="PTHR24198">
    <property type="entry name" value="ANKYRIN REPEAT AND PROTEIN KINASE DOMAIN-CONTAINING PROTEIN"/>
    <property type="match status" value="1"/>
</dbReference>
<dbReference type="PANTHER" id="PTHR24198:SF165">
    <property type="entry name" value="ANKYRIN REPEAT-CONTAINING PROTEIN-RELATED"/>
    <property type="match status" value="1"/>
</dbReference>
<feature type="repeat" description="ANK" evidence="3">
    <location>
        <begin position="237"/>
        <end position="261"/>
    </location>
</feature>
<dbReference type="EMBL" id="NESQ01000522">
    <property type="protein sequence ID" value="PUU72492.1"/>
    <property type="molecule type" value="Genomic_DNA"/>
</dbReference>
<proteinExistence type="predicted"/>
<reference evidence="5 6" key="1">
    <citation type="submission" date="2017-04" db="EMBL/GenBank/DDBJ databases">
        <title>Draft genome sequence of Tuber borchii Vittad., a whitish edible truffle.</title>
        <authorList>
            <consortium name="DOE Joint Genome Institute"/>
            <person name="Murat C."/>
            <person name="Kuo A."/>
            <person name="Barry K.W."/>
            <person name="Clum A."/>
            <person name="Dockter R.B."/>
            <person name="Fauchery L."/>
            <person name="Iotti M."/>
            <person name="Kohler A."/>
            <person name="Labutti K."/>
            <person name="Lindquist E.A."/>
            <person name="Lipzen A."/>
            <person name="Ohm R.A."/>
            <person name="Wang M."/>
            <person name="Grigoriev I.V."/>
            <person name="Zambonelli A."/>
            <person name="Martin F.M."/>
        </authorList>
    </citation>
    <scope>NUCLEOTIDE SEQUENCE [LARGE SCALE GENOMIC DNA]</scope>
    <source>
        <strain evidence="5 6">Tbo3840</strain>
    </source>
</reference>
<evidence type="ECO:0000256" key="1">
    <source>
        <dbReference type="ARBA" id="ARBA00022737"/>
    </source>
</evidence>
<comment type="caution">
    <text evidence="5">The sequence shown here is derived from an EMBL/GenBank/DDBJ whole genome shotgun (WGS) entry which is preliminary data.</text>
</comment>
<feature type="region of interest" description="Disordered" evidence="4">
    <location>
        <begin position="138"/>
        <end position="158"/>
    </location>
</feature>
<dbReference type="Proteomes" id="UP000244722">
    <property type="component" value="Unassembled WGS sequence"/>
</dbReference>
<name>A0A2T6ZAG7_TUBBO</name>
<dbReference type="InterPro" id="IPR002110">
    <property type="entry name" value="Ankyrin_rpt"/>
</dbReference>
<evidence type="ECO:0000256" key="3">
    <source>
        <dbReference type="PROSITE-ProRule" id="PRU00023"/>
    </source>
</evidence>
<dbReference type="SUPFAM" id="SSF48403">
    <property type="entry name" value="Ankyrin repeat"/>
    <property type="match status" value="1"/>
</dbReference>
<keyword evidence="1" id="KW-0677">Repeat</keyword>
<evidence type="ECO:0000313" key="6">
    <source>
        <dbReference type="Proteomes" id="UP000244722"/>
    </source>
</evidence>
<dbReference type="Gene3D" id="1.25.40.20">
    <property type="entry name" value="Ankyrin repeat-containing domain"/>
    <property type="match status" value="1"/>
</dbReference>
<dbReference type="PROSITE" id="PS50297">
    <property type="entry name" value="ANK_REP_REGION"/>
    <property type="match status" value="1"/>
</dbReference>
<accession>A0A2T6ZAG7</accession>
<keyword evidence="2 3" id="KW-0040">ANK repeat</keyword>
<evidence type="ECO:0000256" key="2">
    <source>
        <dbReference type="ARBA" id="ARBA00023043"/>
    </source>
</evidence>
<dbReference type="STRING" id="42251.A0A2T6ZAG7"/>
<dbReference type="InterPro" id="IPR036770">
    <property type="entry name" value="Ankyrin_rpt-contain_sf"/>
</dbReference>
<dbReference type="SMART" id="SM00248">
    <property type="entry name" value="ANK"/>
    <property type="match status" value="3"/>
</dbReference>
<dbReference type="OrthoDB" id="366390at2759"/>
<sequence>MSVIMDPDNVVIDSVASESIHTMIVGTSPPGAPPDNCSILCPPTASCSGDDFPSLSSFGSSSPSSSISPVSLPSSLAKRLGTCGEFATAYDSSAESSAFEECPEGVDFDDHASDAPSAYREITRDLCSNGATAAFWNPNTSHSPLEMNEDSDASEASSECGLVSRDVYFDGYEAVYRMWFGGDVNPDAPEENGLTPLSLETWFGRTPLSWAASDGYDRVAKLLLGWEDVNPDMPDSAGRTPLLWAVGAGREEVVKLLLERGDVNPDMLDYGGLALFSWAVGHGYEGAVRLLQPREPANPNTA</sequence>